<keyword evidence="7" id="KW-0756">Sterol biosynthesis</keyword>
<dbReference type="GO" id="GO:0047750">
    <property type="term" value="F:cholestenol delta-isomerase activity"/>
    <property type="evidence" value="ECO:0007669"/>
    <property type="project" value="InterPro"/>
</dbReference>
<comment type="caution">
    <text evidence="17">The sequence shown here is derived from an EMBL/GenBank/DDBJ whole genome shotgun (WGS) entry which is preliminary data.</text>
</comment>
<evidence type="ECO:0000256" key="3">
    <source>
        <dbReference type="ARBA" id="ARBA00022516"/>
    </source>
</evidence>
<evidence type="ECO:0000313" key="17">
    <source>
        <dbReference type="EMBL" id="KAK3375217.1"/>
    </source>
</evidence>
<feature type="domain" description="EXPERA" evidence="15">
    <location>
        <begin position="73"/>
        <end position="229"/>
    </location>
</feature>
<comment type="similarity">
    <text evidence="2">Belongs to the EBP family.</text>
</comment>
<keyword evidence="9 13" id="KW-0472">Membrane</keyword>
<organism evidence="17 18">
    <name type="scientific">Podospora didyma</name>
    <dbReference type="NCBI Taxonomy" id="330526"/>
    <lineage>
        <taxon>Eukaryota</taxon>
        <taxon>Fungi</taxon>
        <taxon>Dikarya</taxon>
        <taxon>Ascomycota</taxon>
        <taxon>Pezizomycotina</taxon>
        <taxon>Sordariomycetes</taxon>
        <taxon>Sordariomycetidae</taxon>
        <taxon>Sordariales</taxon>
        <taxon>Podosporaceae</taxon>
        <taxon>Podospora</taxon>
    </lineage>
</organism>
<keyword evidence="4 13" id="KW-0812">Transmembrane</keyword>
<evidence type="ECO:0000256" key="11">
    <source>
        <dbReference type="ARBA" id="ARBA00023221"/>
    </source>
</evidence>
<keyword evidence="8" id="KW-0443">Lipid metabolism</keyword>
<feature type="transmembrane region" description="Helical" evidence="14">
    <location>
        <begin position="132"/>
        <end position="158"/>
    </location>
</feature>
<dbReference type="Proteomes" id="UP001285441">
    <property type="component" value="Unassembled WGS sequence"/>
</dbReference>
<keyword evidence="5" id="KW-0752">Steroid biosynthesis</keyword>
<evidence type="ECO:0000313" key="16">
    <source>
        <dbReference type="EMBL" id="KAK3366343.1"/>
    </source>
</evidence>
<keyword evidence="12" id="KW-0413">Isomerase</keyword>
<protein>
    <submittedName>
        <fullName evidence="17">Emopamil binding protein-domain-containing protein</fullName>
    </submittedName>
</protein>
<evidence type="ECO:0000256" key="13">
    <source>
        <dbReference type="PROSITE-ProRule" id="PRU01087"/>
    </source>
</evidence>
<dbReference type="GO" id="GO:0000247">
    <property type="term" value="F:C-8 sterol isomerase activity"/>
    <property type="evidence" value="ECO:0007669"/>
    <property type="project" value="TreeGrafter"/>
</dbReference>
<reference evidence="17" key="2">
    <citation type="submission" date="2023-06" db="EMBL/GenBank/DDBJ databases">
        <authorList>
            <consortium name="Lawrence Berkeley National Laboratory"/>
            <person name="Haridas S."/>
            <person name="Hensen N."/>
            <person name="Bonometti L."/>
            <person name="Westerberg I."/>
            <person name="Brannstrom I.O."/>
            <person name="Guillou S."/>
            <person name="Cros-Aarteil S."/>
            <person name="Calhoun S."/>
            <person name="Kuo A."/>
            <person name="Mondo S."/>
            <person name="Pangilinan J."/>
            <person name="Riley R."/>
            <person name="LaButti K."/>
            <person name="Andreopoulos B."/>
            <person name="Lipzen A."/>
            <person name="Chen C."/>
            <person name="Yanf M."/>
            <person name="Daum C."/>
            <person name="Ng V."/>
            <person name="Clum A."/>
            <person name="Steindorff A."/>
            <person name="Ohm R."/>
            <person name="Martin F."/>
            <person name="Silar P."/>
            <person name="Natvig D."/>
            <person name="Lalanne C."/>
            <person name="Gautier V."/>
            <person name="Ament-velasquez S.L."/>
            <person name="Kruys A."/>
            <person name="Hutchinson M.I."/>
            <person name="Powell A.J."/>
            <person name="Barry K."/>
            <person name="Miller A.N."/>
            <person name="Grigoriev I.V."/>
            <person name="Debuchy R."/>
            <person name="Gladieux P."/>
            <person name="Thoren M.H."/>
            <person name="Johannesson H."/>
        </authorList>
    </citation>
    <scope>NUCLEOTIDE SEQUENCE</scope>
    <source>
        <strain evidence="17">CBS 232.78</strain>
    </source>
</reference>
<dbReference type="EMBL" id="JAULSW010000015">
    <property type="protein sequence ID" value="KAK3366343.1"/>
    <property type="molecule type" value="Genomic_DNA"/>
</dbReference>
<evidence type="ECO:0000256" key="7">
    <source>
        <dbReference type="ARBA" id="ARBA00023011"/>
    </source>
</evidence>
<evidence type="ECO:0000256" key="1">
    <source>
        <dbReference type="ARBA" id="ARBA00004141"/>
    </source>
</evidence>
<comment type="subcellular location">
    <subcellularLocation>
        <location evidence="1">Membrane</location>
        <topology evidence="1">Multi-pass membrane protein</topology>
    </subcellularLocation>
</comment>
<dbReference type="PANTHER" id="PTHR14207">
    <property type="entry name" value="STEROL ISOMERASE"/>
    <property type="match status" value="1"/>
</dbReference>
<feature type="transmembrane region" description="Helical" evidence="14">
    <location>
        <begin position="77"/>
        <end position="101"/>
    </location>
</feature>
<evidence type="ECO:0000256" key="14">
    <source>
        <dbReference type="SAM" id="Phobius"/>
    </source>
</evidence>
<evidence type="ECO:0000313" key="18">
    <source>
        <dbReference type="Proteomes" id="UP001285441"/>
    </source>
</evidence>
<evidence type="ECO:0000256" key="4">
    <source>
        <dbReference type="ARBA" id="ARBA00022692"/>
    </source>
</evidence>
<accession>A0AAE0KFH5</accession>
<evidence type="ECO:0000256" key="2">
    <source>
        <dbReference type="ARBA" id="ARBA00008337"/>
    </source>
</evidence>
<dbReference type="GO" id="GO:0004769">
    <property type="term" value="F:steroid Delta-isomerase activity"/>
    <property type="evidence" value="ECO:0007669"/>
    <property type="project" value="TreeGrafter"/>
</dbReference>
<evidence type="ECO:0000259" key="15">
    <source>
        <dbReference type="PROSITE" id="PS51751"/>
    </source>
</evidence>
<dbReference type="GO" id="GO:0005783">
    <property type="term" value="C:endoplasmic reticulum"/>
    <property type="evidence" value="ECO:0007669"/>
    <property type="project" value="TreeGrafter"/>
</dbReference>
<feature type="transmembrane region" description="Helical" evidence="14">
    <location>
        <begin position="38"/>
        <end position="57"/>
    </location>
</feature>
<proteinExistence type="inferred from homology"/>
<dbReference type="AlphaFoldDB" id="A0AAE0KFH5"/>
<feature type="transmembrane region" description="Helical" evidence="14">
    <location>
        <begin position="208"/>
        <end position="230"/>
    </location>
</feature>
<keyword evidence="11" id="KW-0753">Steroid metabolism</keyword>
<name>A0AAE0KFH5_9PEZI</name>
<evidence type="ECO:0000256" key="10">
    <source>
        <dbReference type="ARBA" id="ARBA00023166"/>
    </source>
</evidence>
<evidence type="ECO:0000256" key="8">
    <source>
        <dbReference type="ARBA" id="ARBA00023098"/>
    </source>
</evidence>
<dbReference type="InterPro" id="IPR033118">
    <property type="entry name" value="EXPERA"/>
</dbReference>
<dbReference type="EMBL" id="JAULSW010000007">
    <property type="protein sequence ID" value="KAK3375217.1"/>
    <property type="molecule type" value="Genomic_DNA"/>
</dbReference>
<keyword evidence="18" id="KW-1185">Reference proteome</keyword>
<dbReference type="GO" id="GO:0016126">
    <property type="term" value="P:sterol biosynthetic process"/>
    <property type="evidence" value="ECO:0007669"/>
    <property type="project" value="UniProtKB-KW"/>
</dbReference>
<keyword evidence="10" id="KW-1207">Sterol metabolism</keyword>
<sequence length="261" mass="29078">MNQMETATHQHPPHSHPYYPVDSMVPGYAPNESHAVSIIARFGGLIAAQLVLALWVAERAANPGRPEGGLGRSEQAVLCWFVLSHNIGGFLHCFFEGYFVVNHATMPSSQALFAQLWKEYALSDSRYMTSDPFMLCIESLTVLIWGPLSYLLAGYIAFGRGSGENLRRRHILQVILCIGHMYGVALYYGTCFFVERHGGISFSRPEVLYQWVYFAGLNAPWAVVPAMLLYQSFRAIGHCRENLGEGDSAALKKIASSKKDR</sequence>
<dbReference type="Pfam" id="PF05241">
    <property type="entry name" value="EBP"/>
    <property type="match status" value="1"/>
</dbReference>
<keyword evidence="3" id="KW-0444">Lipid biosynthesis</keyword>
<dbReference type="PROSITE" id="PS51751">
    <property type="entry name" value="EXPERA"/>
    <property type="match status" value="1"/>
</dbReference>
<evidence type="ECO:0000256" key="12">
    <source>
        <dbReference type="ARBA" id="ARBA00023235"/>
    </source>
</evidence>
<dbReference type="GO" id="GO:0016020">
    <property type="term" value="C:membrane"/>
    <property type="evidence" value="ECO:0007669"/>
    <property type="project" value="UniProtKB-SubCell"/>
</dbReference>
<keyword evidence="6 13" id="KW-1133">Transmembrane helix</keyword>
<evidence type="ECO:0000256" key="5">
    <source>
        <dbReference type="ARBA" id="ARBA00022955"/>
    </source>
</evidence>
<dbReference type="PANTHER" id="PTHR14207:SF0">
    <property type="entry name" value="3-BETA-HYDROXYSTEROID-DELTA(8),DELTA(7)-ISOMERASE"/>
    <property type="match status" value="1"/>
</dbReference>
<dbReference type="InterPro" id="IPR007905">
    <property type="entry name" value="EBP"/>
</dbReference>
<reference evidence="17" key="1">
    <citation type="journal article" date="2023" name="Mol. Phylogenet. Evol.">
        <title>Genome-scale phylogeny and comparative genomics of the fungal order Sordariales.</title>
        <authorList>
            <person name="Hensen N."/>
            <person name="Bonometti L."/>
            <person name="Westerberg I."/>
            <person name="Brannstrom I.O."/>
            <person name="Guillou S."/>
            <person name="Cros-Aarteil S."/>
            <person name="Calhoun S."/>
            <person name="Haridas S."/>
            <person name="Kuo A."/>
            <person name="Mondo S."/>
            <person name="Pangilinan J."/>
            <person name="Riley R."/>
            <person name="LaButti K."/>
            <person name="Andreopoulos B."/>
            <person name="Lipzen A."/>
            <person name="Chen C."/>
            <person name="Yan M."/>
            <person name="Daum C."/>
            <person name="Ng V."/>
            <person name="Clum A."/>
            <person name="Steindorff A."/>
            <person name="Ohm R.A."/>
            <person name="Martin F."/>
            <person name="Silar P."/>
            <person name="Natvig D.O."/>
            <person name="Lalanne C."/>
            <person name="Gautier V."/>
            <person name="Ament-Velasquez S.L."/>
            <person name="Kruys A."/>
            <person name="Hutchinson M.I."/>
            <person name="Powell A.J."/>
            <person name="Barry K."/>
            <person name="Miller A.N."/>
            <person name="Grigoriev I.V."/>
            <person name="Debuchy R."/>
            <person name="Gladieux P."/>
            <person name="Hiltunen Thoren M."/>
            <person name="Johannesson H."/>
        </authorList>
    </citation>
    <scope>NUCLEOTIDE SEQUENCE</scope>
    <source>
        <strain evidence="17">CBS 232.78</strain>
    </source>
</reference>
<gene>
    <name evidence="17" type="ORF">B0H63DRAFT_482241</name>
    <name evidence="16" type="ORF">B0H63DRAFT_490691</name>
</gene>
<feature type="transmembrane region" description="Helical" evidence="14">
    <location>
        <begin position="170"/>
        <end position="188"/>
    </location>
</feature>
<evidence type="ECO:0000256" key="6">
    <source>
        <dbReference type="ARBA" id="ARBA00022989"/>
    </source>
</evidence>
<evidence type="ECO:0000256" key="9">
    <source>
        <dbReference type="ARBA" id="ARBA00023136"/>
    </source>
</evidence>